<dbReference type="SMART" id="SM00487">
    <property type="entry name" value="DEXDc"/>
    <property type="match status" value="1"/>
</dbReference>
<dbReference type="EC" id="5.6.2.4" evidence="8"/>
<dbReference type="Pfam" id="PF16203">
    <property type="entry name" value="ERCC3_RAD25_C"/>
    <property type="match status" value="1"/>
</dbReference>
<evidence type="ECO:0000256" key="5">
    <source>
        <dbReference type="ARBA" id="ARBA00022840"/>
    </source>
</evidence>
<name>A0ABX9JSW3_9BACT</name>
<proteinExistence type="inferred from homology"/>
<evidence type="ECO:0000313" key="12">
    <source>
        <dbReference type="EMBL" id="REG26579.1"/>
    </source>
</evidence>
<dbReference type="GO" id="GO:0004386">
    <property type="term" value="F:helicase activity"/>
    <property type="evidence" value="ECO:0007669"/>
    <property type="project" value="UniProtKB-KW"/>
</dbReference>
<dbReference type="PROSITE" id="PS51192">
    <property type="entry name" value="HELICASE_ATP_BIND_1"/>
    <property type="match status" value="1"/>
</dbReference>
<dbReference type="EMBL" id="QUMU01000011">
    <property type="protein sequence ID" value="REG26579.1"/>
    <property type="molecule type" value="Genomic_DNA"/>
</dbReference>
<dbReference type="Proteomes" id="UP000256345">
    <property type="component" value="Unassembled WGS sequence"/>
</dbReference>
<protein>
    <recommendedName>
        <fullName evidence="8">DNA 3'-5' helicase</fullName>
        <ecNumber evidence="8">5.6.2.4</ecNumber>
    </recommendedName>
</protein>
<dbReference type="InterPro" id="IPR001650">
    <property type="entry name" value="Helicase_C-like"/>
</dbReference>
<comment type="caution">
    <text evidence="12">The sequence shown here is derived from an EMBL/GenBank/DDBJ whole genome shotgun (WGS) entry which is preliminary data.</text>
</comment>
<dbReference type="PANTHER" id="PTHR11274:SF0">
    <property type="entry name" value="GENERAL TRANSCRIPTION AND DNA REPAIR FACTOR IIH HELICASE SUBUNIT XPB"/>
    <property type="match status" value="1"/>
</dbReference>
<evidence type="ECO:0000256" key="8">
    <source>
        <dbReference type="ARBA" id="ARBA00034808"/>
    </source>
</evidence>
<comment type="catalytic activity">
    <reaction evidence="9">
        <text>ATP + H2O = ADP + phosphate + H(+)</text>
        <dbReference type="Rhea" id="RHEA:13065"/>
        <dbReference type="ChEBI" id="CHEBI:15377"/>
        <dbReference type="ChEBI" id="CHEBI:15378"/>
        <dbReference type="ChEBI" id="CHEBI:30616"/>
        <dbReference type="ChEBI" id="CHEBI:43474"/>
        <dbReference type="ChEBI" id="CHEBI:456216"/>
        <dbReference type="EC" id="5.6.2.4"/>
    </reaction>
</comment>
<keyword evidence="2" id="KW-0547">Nucleotide-binding</keyword>
<dbReference type="InterPro" id="IPR050615">
    <property type="entry name" value="ATP-dep_DNA_Helicase"/>
</dbReference>
<evidence type="ECO:0000256" key="7">
    <source>
        <dbReference type="ARBA" id="ARBA00034617"/>
    </source>
</evidence>
<accession>A0ABX9JSW3</accession>
<evidence type="ECO:0000313" key="13">
    <source>
        <dbReference type="Proteomes" id="UP000256345"/>
    </source>
</evidence>
<dbReference type="InterPro" id="IPR014001">
    <property type="entry name" value="Helicase_ATP-bd"/>
</dbReference>
<reference evidence="12 13" key="1">
    <citation type="submission" date="2018-08" db="EMBL/GenBank/DDBJ databases">
        <title>Genomic Encyclopedia of Archaeal and Bacterial Type Strains, Phase II (KMG-II): from individual species to whole genera.</title>
        <authorList>
            <person name="Goeker M."/>
        </authorList>
    </citation>
    <scope>NUCLEOTIDE SEQUENCE [LARGE SCALE GENOMIC DNA]</scope>
    <source>
        <strain evidence="12 13">DSM 2261</strain>
    </source>
</reference>
<comment type="catalytic activity">
    <reaction evidence="7">
        <text>Couples ATP hydrolysis with the unwinding of duplex DNA by translocating in the 3'-5' direction.</text>
        <dbReference type="EC" id="5.6.2.4"/>
    </reaction>
</comment>
<comment type="similarity">
    <text evidence="1">Belongs to the helicase family. RAD25/XPB subfamily.</text>
</comment>
<dbReference type="PROSITE" id="PS51194">
    <property type="entry name" value="HELICASE_CTER"/>
    <property type="match status" value="1"/>
</dbReference>
<feature type="domain" description="Helicase ATP-binding" evidence="10">
    <location>
        <begin position="140"/>
        <end position="284"/>
    </location>
</feature>
<keyword evidence="4 12" id="KW-0347">Helicase</keyword>
<dbReference type="Gene3D" id="3.40.1170.30">
    <property type="match status" value="1"/>
</dbReference>
<dbReference type="PANTHER" id="PTHR11274">
    <property type="entry name" value="RAD25/XP-B DNA REPAIR HELICASE"/>
    <property type="match status" value="1"/>
</dbReference>
<keyword evidence="3" id="KW-0378">Hydrolase</keyword>
<dbReference type="InterPro" id="IPR032438">
    <property type="entry name" value="ERCC3_RAD25_C"/>
</dbReference>
<keyword evidence="13" id="KW-1185">Reference proteome</keyword>
<dbReference type="Pfam" id="PF04851">
    <property type="entry name" value="ResIII"/>
    <property type="match status" value="1"/>
</dbReference>
<dbReference type="SMART" id="SM00490">
    <property type="entry name" value="HELICc"/>
    <property type="match status" value="1"/>
</dbReference>
<keyword evidence="5" id="KW-0067">ATP-binding</keyword>
<dbReference type="Pfam" id="PF18458">
    <property type="entry name" value="XPB_DRD"/>
    <property type="match status" value="1"/>
</dbReference>
<dbReference type="InterPro" id="IPR027417">
    <property type="entry name" value="P-loop_NTPase"/>
</dbReference>
<dbReference type="CDD" id="cd17926">
    <property type="entry name" value="DEXHc_RE"/>
    <property type="match status" value="1"/>
</dbReference>
<organism evidence="12 13">
    <name type="scientific">Archangium gephyra</name>
    <dbReference type="NCBI Taxonomy" id="48"/>
    <lineage>
        <taxon>Bacteria</taxon>
        <taxon>Pseudomonadati</taxon>
        <taxon>Myxococcota</taxon>
        <taxon>Myxococcia</taxon>
        <taxon>Myxococcales</taxon>
        <taxon>Cystobacterineae</taxon>
        <taxon>Archangiaceae</taxon>
        <taxon>Archangium</taxon>
    </lineage>
</organism>
<dbReference type="SUPFAM" id="SSF52540">
    <property type="entry name" value="P-loop containing nucleoside triphosphate hydrolases"/>
    <property type="match status" value="2"/>
</dbReference>
<dbReference type="InterPro" id="IPR006935">
    <property type="entry name" value="Helicase/UvrB_N"/>
</dbReference>
<evidence type="ECO:0000256" key="1">
    <source>
        <dbReference type="ARBA" id="ARBA00006637"/>
    </source>
</evidence>
<gene>
    <name evidence="12" type="ORF">ATI61_111128</name>
</gene>
<evidence type="ECO:0000256" key="9">
    <source>
        <dbReference type="ARBA" id="ARBA00048988"/>
    </source>
</evidence>
<evidence type="ECO:0000256" key="4">
    <source>
        <dbReference type="ARBA" id="ARBA00022806"/>
    </source>
</evidence>
<evidence type="ECO:0000256" key="3">
    <source>
        <dbReference type="ARBA" id="ARBA00022801"/>
    </source>
</evidence>
<evidence type="ECO:0000256" key="6">
    <source>
        <dbReference type="ARBA" id="ARBA00023235"/>
    </source>
</evidence>
<sequence>MFISGQCSAAQTVKPLQVSSQSMLRSVREPTSKVMLWRWLGDRVTPGYSLVSDLMATELHFDCGTLVAPTLPEDDTLRAVFQRDTRTGVYRAAARHYREVVLRLRELGQPYEDRAKRFEPLEVGLATPIEPFPHQKAALEAWSGAGGRGLVELPTGAGKTLLAVLAIARVKRPTLVVVPTLDLMTQWQGVLSKHLGLPVGMLGGGVSDRQPLTVTTYDSAAMQTEFHGNRFGFLICDECHHLPAPSYRFIAEGSLAPYRLGLTATLERTDGGERVCAELLGPLVHRTDIRELQGRYLAPYEVRRVEVPLTPEEQARHDEARARYLGFIRQRGIRFDVPEGWARFLAESQRTEEGRAAYRGYREQRRIALTSSAKQDVLWRILLEHREDRVIVFTDDNETVYTLARRLLLPALTHHTPVPERKALLGAFASGELPVLLTSRVLNEGVDVPEARVGVVLSGSGSVREHVQRLGRILRQRPGKRALLYEVCSAQTAEASISERRRQHRAYQEEEGEAC</sequence>
<evidence type="ECO:0000256" key="2">
    <source>
        <dbReference type="ARBA" id="ARBA00022741"/>
    </source>
</evidence>
<feature type="domain" description="Helicase C-terminal" evidence="11">
    <location>
        <begin position="377"/>
        <end position="515"/>
    </location>
</feature>
<keyword evidence="6" id="KW-0413">Isomerase</keyword>
<dbReference type="Gene3D" id="3.40.50.300">
    <property type="entry name" value="P-loop containing nucleotide triphosphate hydrolases"/>
    <property type="match status" value="2"/>
</dbReference>
<evidence type="ECO:0000259" key="11">
    <source>
        <dbReference type="PROSITE" id="PS51194"/>
    </source>
</evidence>
<evidence type="ECO:0000259" key="10">
    <source>
        <dbReference type="PROSITE" id="PS51192"/>
    </source>
</evidence>
<dbReference type="InterPro" id="IPR040699">
    <property type="entry name" value="XPB_DRD"/>
</dbReference>